<dbReference type="EMBL" id="JXWY01000155">
    <property type="protein sequence ID" value="KIX89825.1"/>
    <property type="molecule type" value="Genomic_DNA"/>
</dbReference>
<keyword evidence="3" id="KW-1185">Reference proteome</keyword>
<organism evidence="2 3">
    <name type="scientific">Staphylococcus microti</name>
    <dbReference type="NCBI Taxonomy" id="569857"/>
    <lineage>
        <taxon>Bacteria</taxon>
        <taxon>Bacillati</taxon>
        <taxon>Bacillota</taxon>
        <taxon>Bacilli</taxon>
        <taxon>Bacillales</taxon>
        <taxon>Staphylococcaceae</taxon>
        <taxon>Staphylococcus</taxon>
    </lineage>
</organism>
<protein>
    <submittedName>
        <fullName evidence="2">Uncharacterized protein</fullName>
    </submittedName>
</protein>
<feature type="non-terminal residue" evidence="2">
    <location>
        <position position="74"/>
    </location>
</feature>
<proteinExistence type="predicted"/>
<dbReference type="RefSeq" id="WP_044361448.1">
    <property type="nucleotide sequence ID" value="NZ_JXWY01000125.1"/>
</dbReference>
<evidence type="ECO:0000313" key="2">
    <source>
        <dbReference type="EMBL" id="KIX89978.1"/>
    </source>
</evidence>
<reference evidence="2 3" key="1">
    <citation type="submission" date="2015-01" db="EMBL/GenBank/DDBJ databases">
        <authorList>
            <person name="Guo J."/>
        </authorList>
    </citation>
    <scope>NUCLEOTIDE SEQUENCE [LARGE SCALE GENOMIC DNA]</scope>
    <source>
        <strain evidence="2 3">DSM 22147</strain>
    </source>
</reference>
<sequence>TPEAYVYLSNVGISNGHTVDAIAKVSIIPTKDSDPLNTRYFLTSGRDYLSVASKAGGGASVSLTFLEHKDQAAF</sequence>
<dbReference type="Proteomes" id="UP000032366">
    <property type="component" value="Unassembled WGS sequence"/>
</dbReference>
<dbReference type="EMBL" id="JXWY01000125">
    <property type="protein sequence ID" value="KIX89978.1"/>
    <property type="molecule type" value="Genomic_DNA"/>
</dbReference>
<evidence type="ECO:0000313" key="3">
    <source>
        <dbReference type="Proteomes" id="UP000032366"/>
    </source>
</evidence>
<accession>A0ABR5C5K7</accession>
<evidence type="ECO:0000313" key="1">
    <source>
        <dbReference type="EMBL" id="KIX89825.1"/>
    </source>
</evidence>
<name>A0ABR5C5K7_9STAP</name>
<feature type="non-terminal residue" evidence="2">
    <location>
        <position position="1"/>
    </location>
</feature>
<comment type="caution">
    <text evidence="2">The sequence shown here is derived from an EMBL/GenBank/DDBJ whole genome shotgun (WGS) entry which is preliminary data.</text>
</comment>
<gene>
    <name evidence="2" type="ORF">TP70_10175</name>
    <name evidence="1" type="ORF">TP70_11110</name>
</gene>